<protein>
    <submittedName>
        <fullName evidence="2">Uncharacterized protein</fullName>
    </submittedName>
</protein>
<reference evidence="2" key="1">
    <citation type="submission" date="2014-11" db="EMBL/GenBank/DDBJ databases">
        <authorList>
            <person name="Amaro Gonzalez C."/>
        </authorList>
    </citation>
    <scope>NUCLEOTIDE SEQUENCE</scope>
</reference>
<keyword evidence="1" id="KW-1133">Transmembrane helix</keyword>
<sequence length="39" mass="4496">MQLTGRMQNDHCSVLYLLSFTVNNYGSSVLILLYHDCFV</sequence>
<name>A0A0E9SLF7_ANGAN</name>
<evidence type="ECO:0000313" key="2">
    <source>
        <dbReference type="EMBL" id="JAH42219.1"/>
    </source>
</evidence>
<feature type="transmembrane region" description="Helical" evidence="1">
    <location>
        <begin position="12"/>
        <end position="34"/>
    </location>
</feature>
<evidence type="ECO:0000256" key="1">
    <source>
        <dbReference type="SAM" id="Phobius"/>
    </source>
</evidence>
<reference evidence="2" key="2">
    <citation type="journal article" date="2015" name="Fish Shellfish Immunol.">
        <title>Early steps in the European eel (Anguilla anguilla)-Vibrio vulnificus interaction in the gills: Role of the RtxA13 toxin.</title>
        <authorList>
            <person name="Callol A."/>
            <person name="Pajuelo D."/>
            <person name="Ebbesson L."/>
            <person name="Teles M."/>
            <person name="MacKenzie S."/>
            <person name="Amaro C."/>
        </authorList>
    </citation>
    <scope>NUCLEOTIDE SEQUENCE</scope>
</reference>
<keyword evidence="1" id="KW-0472">Membrane</keyword>
<accession>A0A0E9SLF7</accession>
<organism evidence="2">
    <name type="scientific">Anguilla anguilla</name>
    <name type="common">European freshwater eel</name>
    <name type="synonym">Muraena anguilla</name>
    <dbReference type="NCBI Taxonomy" id="7936"/>
    <lineage>
        <taxon>Eukaryota</taxon>
        <taxon>Metazoa</taxon>
        <taxon>Chordata</taxon>
        <taxon>Craniata</taxon>
        <taxon>Vertebrata</taxon>
        <taxon>Euteleostomi</taxon>
        <taxon>Actinopterygii</taxon>
        <taxon>Neopterygii</taxon>
        <taxon>Teleostei</taxon>
        <taxon>Anguilliformes</taxon>
        <taxon>Anguillidae</taxon>
        <taxon>Anguilla</taxon>
    </lineage>
</organism>
<keyword evidence="1" id="KW-0812">Transmembrane</keyword>
<dbReference type="EMBL" id="GBXM01066358">
    <property type="protein sequence ID" value="JAH42219.1"/>
    <property type="molecule type" value="Transcribed_RNA"/>
</dbReference>
<proteinExistence type="predicted"/>
<dbReference type="AlphaFoldDB" id="A0A0E9SLF7"/>